<keyword evidence="6 11" id="KW-0256">Endoplasmic reticulum</keyword>
<keyword evidence="4 11" id="KW-0808">Transferase</keyword>
<evidence type="ECO:0000256" key="5">
    <source>
        <dbReference type="ARBA" id="ARBA00022692"/>
    </source>
</evidence>
<reference evidence="12" key="1">
    <citation type="journal article" date="2006" name="Plant Cell">
        <title>Tung tree DGAT1 and DGAT2 have nonredundant functions in triacylglycerol biosynthesis and are localized to different subdomains of the endoplasmic reticulum.</title>
        <authorList>
            <person name="Shockey J.M."/>
            <person name="Gidda S.K."/>
            <person name="Chapital D.C."/>
            <person name="Kuan J.C."/>
            <person name="Dhanoa P.K."/>
            <person name="Bland J.M."/>
            <person name="Rothstein S.J."/>
            <person name="Mullen R.T."/>
            <person name="Dyer J.M."/>
        </authorList>
    </citation>
    <scope>NUCLEOTIDE SEQUENCE</scope>
</reference>
<evidence type="ECO:0000256" key="3">
    <source>
        <dbReference type="ARBA" id="ARBA00022516"/>
    </source>
</evidence>
<dbReference type="PANTHER" id="PTHR12317:SF63">
    <property type="entry name" value="DIACYLGLYCEROL O-ACYLTRANSFERASE 2"/>
    <property type="match status" value="1"/>
</dbReference>
<evidence type="ECO:0000256" key="9">
    <source>
        <dbReference type="ARBA" id="ARBA00023136"/>
    </source>
</evidence>
<dbReference type="CDD" id="cd07987">
    <property type="entry name" value="LPLAT_MGAT-like"/>
    <property type="match status" value="1"/>
</dbReference>
<keyword evidence="10 12" id="KW-0012">Acyltransferase</keyword>
<dbReference type="SUPFAM" id="SSF69593">
    <property type="entry name" value="Glycerol-3-phosphate (1)-acyltransferase"/>
    <property type="match status" value="1"/>
</dbReference>
<dbReference type="GO" id="GO:0004144">
    <property type="term" value="F:diacylglycerol O-acyltransferase activity"/>
    <property type="evidence" value="ECO:0007669"/>
    <property type="project" value="TreeGrafter"/>
</dbReference>
<evidence type="ECO:0000256" key="10">
    <source>
        <dbReference type="ARBA" id="ARBA00023315"/>
    </source>
</evidence>
<feature type="transmembrane region" description="Helical" evidence="11">
    <location>
        <begin position="25"/>
        <end position="46"/>
    </location>
</feature>
<organism evidence="12">
    <name type="scientific">Vernicia fordii</name>
    <name type="common">Tung</name>
    <name type="synonym">Aleurites fordii</name>
    <dbReference type="NCBI Taxonomy" id="73154"/>
    <lineage>
        <taxon>Eukaryota</taxon>
        <taxon>Viridiplantae</taxon>
        <taxon>Streptophyta</taxon>
        <taxon>Embryophyta</taxon>
        <taxon>Tracheophyta</taxon>
        <taxon>Spermatophyta</taxon>
        <taxon>Magnoliopsida</taxon>
        <taxon>eudicotyledons</taxon>
        <taxon>Gunneridae</taxon>
        <taxon>Pentapetalae</taxon>
        <taxon>rosids</taxon>
        <taxon>fabids</taxon>
        <taxon>Malpighiales</taxon>
        <taxon>Euphorbiaceae</taxon>
        <taxon>Crotonoideae</taxon>
        <taxon>Aleuritideae</taxon>
        <taxon>Vernicia</taxon>
    </lineage>
</organism>
<keyword evidence="9 11" id="KW-0472">Membrane</keyword>
<evidence type="ECO:0000256" key="7">
    <source>
        <dbReference type="ARBA" id="ARBA00022989"/>
    </source>
</evidence>
<dbReference type="BRENDA" id="2.3.1.20">
    <property type="organism ID" value="9082"/>
</dbReference>
<gene>
    <name evidence="12" type="primary">DGAT2</name>
</gene>
<dbReference type="AlphaFoldDB" id="Q0QJH9"/>
<evidence type="ECO:0000256" key="4">
    <source>
        <dbReference type="ARBA" id="ARBA00022679"/>
    </source>
</evidence>
<dbReference type="InterPro" id="IPR007130">
    <property type="entry name" value="DAGAT"/>
</dbReference>
<keyword evidence="8" id="KW-0443">Lipid metabolism</keyword>
<name>Q0QJH9_VERFO</name>
<evidence type="ECO:0000256" key="1">
    <source>
        <dbReference type="ARBA" id="ARBA00004477"/>
    </source>
</evidence>
<dbReference type="EC" id="2.3.1.-" evidence="11"/>
<dbReference type="EMBL" id="DQ356681">
    <property type="protein sequence ID" value="ABC94473.1"/>
    <property type="molecule type" value="Genomic_DNA"/>
</dbReference>
<keyword evidence="7 11" id="KW-1133">Transmembrane helix</keyword>
<accession>Q0QJH9</accession>
<evidence type="ECO:0000313" key="12">
    <source>
        <dbReference type="EMBL" id="ABC94474.1"/>
    </source>
</evidence>
<dbReference type="GO" id="GO:0005783">
    <property type="term" value="C:endoplasmic reticulum"/>
    <property type="evidence" value="ECO:0000314"/>
    <property type="project" value="CACAO"/>
</dbReference>
<proteinExistence type="evidence at transcript level"/>
<reference evidence="12" key="2">
    <citation type="submission" date="2006-01" db="EMBL/GenBank/DDBJ databases">
        <title>Tung (Vernicia fordii) DGAT1 and DGAT2 Possess Different Affinities for Eleostearic Acid-Containing Substrates and are Localized to Different Subdomains of the Endoplasmic Reticulum.</title>
        <authorList>
            <person name="Shockey J.M."/>
            <person name="Gidda S."/>
            <person name="Chapital D.C."/>
            <person name="Kuan J.-C."/>
            <person name="Bland J.M."/>
            <person name="Rothstein S.J."/>
            <person name="Mullen R.T."/>
            <person name="Dyer J.M."/>
        </authorList>
    </citation>
    <scope>NUCLEOTIDE SEQUENCE</scope>
</reference>
<dbReference type="GO" id="GO:0019432">
    <property type="term" value="P:triglyceride biosynthetic process"/>
    <property type="evidence" value="ECO:0007669"/>
    <property type="project" value="TreeGrafter"/>
</dbReference>
<dbReference type="EMBL" id="DQ356682">
    <property type="protein sequence ID" value="ABC94474.1"/>
    <property type="molecule type" value="mRNA"/>
</dbReference>
<dbReference type="PANTHER" id="PTHR12317">
    <property type="entry name" value="DIACYLGLYCEROL O-ACYLTRANSFERASE"/>
    <property type="match status" value="1"/>
</dbReference>
<sequence>MGMVEVKNEEEVTIFKSGEIYPTNIFQSVLALAIWLGSFHFILFLVSSSIFLPFSKFLLVIGLLLFFMVIPINDRSKLGQCLFSYISRHVCSYFPITLHVEDINAFRSDRAYVFGYEPHSVFPIGVMILSLGLIPLPNIKFLASSAVFYTPFLRHIWSWCGLTPATRKNFVSLLSSGYSCILVPGGVQETFYMKQDSEIAFLKARRGFIRIAMQTGTPLVPVFCFGQMHTFKWWKPDGELFMKIARAIKFTPTIFWGVLGTPLPFKNPMHVVVGRPIEVKQNPQPTAEEVAEVQREFIASLKNLFERHKARVGYSDLKLEIF</sequence>
<comment type="similarity">
    <text evidence="2 11">Belongs to the diacylglycerol acyltransferase family.</text>
</comment>
<feature type="transmembrane region" description="Helical" evidence="11">
    <location>
        <begin position="53"/>
        <end position="72"/>
    </location>
</feature>
<evidence type="ECO:0000256" key="6">
    <source>
        <dbReference type="ARBA" id="ARBA00022824"/>
    </source>
</evidence>
<dbReference type="Pfam" id="PF03982">
    <property type="entry name" value="DAGAT"/>
    <property type="match status" value="1"/>
</dbReference>
<keyword evidence="5 11" id="KW-0812">Transmembrane</keyword>
<dbReference type="GO" id="GO:0005789">
    <property type="term" value="C:endoplasmic reticulum membrane"/>
    <property type="evidence" value="ECO:0007669"/>
    <property type="project" value="UniProtKB-SubCell"/>
</dbReference>
<protein>
    <recommendedName>
        <fullName evidence="11">Acyltransferase</fullName>
        <ecNumber evidence="11">2.3.1.-</ecNumber>
    </recommendedName>
</protein>
<comment type="subcellular location">
    <subcellularLocation>
        <location evidence="1 11">Endoplasmic reticulum membrane</location>
        <topology evidence="1 11">Multi-pass membrane protein</topology>
    </subcellularLocation>
</comment>
<evidence type="ECO:0000256" key="2">
    <source>
        <dbReference type="ARBA" id="ARBA00005420"/>
    </source>
</evidence>
<evidence type="ECO:0000256" key="8">
    <source>
        <dbReference type="ARBA" id="ARBA00023098"/>
    </source>
</evidence>
<evidence type="ECO:0000256" key="11">
    <source>
        <dbReference type="RuleBase" id="RU367023"/>
    </source>
</evidence>
<keyword evidence="3" id="KW-0444">Lipid biosynthesis</keyword>